<dbReference type="Proteomes" id="UP001642464">
    <property type="component" value="Unassembled WGS sequence"/>
</dbReference>
<dbReference type="Pfam" id="PF02801">
    <property type="entry name" value="Ketoacyl-synt_C"/>
    <property type="match status" value="1"/>
</dbReference>
<dbReference type="InterPro" id="IPR014031">
    <property type="entry name" value="Ketoacyl_synth_C"/>
</dbReference>
<comment type="caution">
    <text evidence="4">The sequence shown here is derived from an EMBL/GenBank/DDBJ whole genome shotgun (WGS) entry which is preliminary data.</text>
</comment>
<evidence type="ECO:0000256" key="1">
    <source>
        <dbReference type="ARBA" id="ARBA00022450"/>
    </source>
</evidence>
<evidence type="ECO:0000313" key="5">
    <source>
        <dbReference type="Proteomes" id="UP001642464"/>
    </source>
</evidence>
<dbReference type="EMBL" id="CAXAMM010024936">
    <property type="protein sequence ID" value="CAK9056189.1"/>
    <property type="molecule type" value="Genomic_DNA"/>
</dbReference>
<accession>A0ABP0MXT8</accession>
<proteinExistence type="predicted"/>
<feature type="domain" description="Ketosynthase family 3 (KS3)" evidence="3">
    <location>
        <begin position="1"/>
        <end position="163"/>
    </location>
</feature>
<evidence type="ECO:0000313" key="4">
    <source>
        <dbReference type="EMBL" id="CAK9056189.1"/>
    </source>
</evidence>
<feature type="non-terminal residue" evidence="4">
    <location>
        <position position="163"/>
    </location>
</feature>
<dbReference type="InterPro" id="IPR050091">
    <property type="entry name" value="PKS_NRPS_Biosynth_Enz"/>
</dbReference>
<keyword evidence="5" id="KW-1185">Reference proteome</keyword>
<dbReference type="InterPro" id="IPR020841">
    <property type="entry name" value="PKS_Beta-ketoAc_synthase_dom"/>
</dbReference>
<gene>
    <name evidence="4" type="ORF">SCF082_LOCUS30306</name>
</gene>
<evidence type="ECO:0000256" key="2">
    <source>
        <dbReference type="ARBA" id="ARBA00022553"/>
    </source>
</evidence>
<dbReference type="PROSITE" id="PS52004">
    <property type="entry name" value="KS3_2"/>
    <property type="match status" value="1"/>
</dbReference>
<keyword evidence="2" id="KW-0597">Phosphoprotein</keyword>
<organism evidence="4 5">
    <name type="scientific">Durusdinium trenchii</name>
    <dbReference type="NCBI Taxonomy" id="1381693"/>
    <lineage>
        <taxon>Eukaryota</taxon>
        <taxon>Sar</taxon>
        <taxon>Alveolata</taxon>
        <taxon>Dinophyceae</taxon>
        <taxon>Suessiales</taxon>
        <taxon>Symbiodiniaceae</taxon>
        <taxon>Durusdinium</taxon>
    </lineage>
</organism>
<protein>
    <recommendedName>
        <fullName evidence="3">Ketosynthase family 3 (KS3) domain-containing protein</fullName>
    </recommendedName>
</protein>
<dbReference type="SUPFAM" id="SSF53901">
    <property type="entry name" value="Thiolase-like"/>
    <property type="match status" value="1"/>
</dbReference>
<keyword evidence="1" id="KW-0596">Phosphopantetheine</keyword>
<reference evidence="4 5" key="1">
    <citation type="submission" date="2024-02" db="EMBL/GenBank/DDBJ databases">
        <authorList>
            <person name="Chen Y."/>
            <person name="Shah S."/>
            <person name="Dougan E. K."/>
            <person name="Thang M."/>
            <person name="Chan C."/>
        </authorList>
    </citation>
    <scope>NUCLEOTIDE SEQUENCE [LARGE SCALE GENOMIC DNA]</scope>
</reference>
<dbReference type="PANTHER" id="PTHR43775">
    <property type="entry name" value="FATTY ACID SYNTHASE"/>
    <property type="match status" value="1"/>
</dbReference>
<evidence type="ECO:0000259" key="3">
    <source>
        <dbReference type="PROSITE" id="PS52004"/>
    </source>
</evidence>
<sequence>RCGLFGVAVNQDGRSSTLTAPNGPSQATVMRVALAEAKLAPEEVVHMECHGTGTPLGDPIEIGGLKSINASRTEDRPLILAAVKSNCGHLEGPAASTGLIKSVALMEHLSSMSSIHLCTLNPSIAALSDLPALFATESLPMASKVLSRLGGGLSSFGFGGTNA</sequence>
<feature type="non-terminal residue" evidence="4">
    <location>
        <position position="1"/>
    </location>
</feature>
<name>A0ABP0MXT8_9DINO</name>
<dbReference type="InterPro" id="IPR016039">
    <property type="entry name" value="Thiolase-like"/>
</dbReference>
<dbReference type="PANTHER" id="PTHR43775:SF37">
    <property type="entry name" value="SI:DKEY-61P9.11"/>
    <property type="match status" value="1"/>
</dbReference>
<dbReference type="SMART" id="SM00825">
    <property type="entry name" value="PKS_KS"/>
    <property type="match status" value="1"/>
</dbReference>
<dbReference type="Gene3D" id="3.40.47.10">
    <property type="match status" value="1"/>
</dbReference>